<dbReference type="GO" id="GO:0015020">
    <property type="term" value="F:glucuronosyltransferase activity"/>
    <property type="evidence" value="ECO:0007669"/>
    <property type="project" value="TreeGrafter"/>
</dbReference>
<organism evidence="5 6">
    <name type="scientific">Bubo bubo</name>
    <name type="common">Eurasian eagle-owl</name>
    <name type="synonym">Strix bubo</name>
    <dbReference type="NCBI Taxonomy" id="30461"/>
    <lineage>
        <taxon>Eukaryota</taxon>
        <taxon>Metazoa</taxon>
        <taxon>Chordata</taxon>
        <taxon>Craniata</taxon>
        <taxon>Vertebrata</taxon>
        <taxon>Euteleostomi</taxon>
        <taxon>Archelosauria</taxon>
        <taxon>Archosauria</taxon>
        <taxon>Dinosauria</taxon>
        <taxon>Saurischia</taxon>
        <taxon>Theropoda</taxon>
        <taxon>Coelurosauria</taxon>
        <taxon>Aves</taxon>
        <taxon>Neognathae</taxon>
        <taxon>Neoaves</taxon>
        <taxon>Telluraves</taxon>
        <taxon>Strigiformes</taxon>
        <taxon>Strigidae</taxon>
        <taxon>Bubo</taxon>
    </lineage>
</organism>
<feature type="signal peptide" evidence="4">
    <location>
        <begin position="1"/>
        <end position="20"/>
    </location>
</feature>
<reference evidence="5" key="2">
    <citation type="submission" date="2025-09" db="UniProtKB">
        <authorList>
            <consortium name="Ensembl"/>
        </authorList>
    </citation>
    <scope>IDENTIFICATION</scope>
</reference>
<dbReference type="PANTHER" id="PTHR48043:SF140">
    <property type="entry name" value="UDP-GLUCURONOSYLTRANSFERASE 2A1"/>
    <property type="match status" value="1"/>
</dbReference>
<comment type="similarity">
    <text evidence="1">Belongs to the UDP-glycosyltransferase family.</text>
</comment>
<evidence type="ECO:0000313" key="5">
    <source>
        <dbReference type="Ensembl" id="ENSBOBP00000013098.1"/>
    </source>
</evidence>
<proteinExistence type="inferred from homology"/>
<sequence>ALNPTMLLLFQVAFLGPVFCGNVLVWPTEGSHWLNVKIIIQELIRRGHSVTVLVSNASLFIKPRAESIEKFEVYNVPFKKDTIENLIEDVVGLWLNNRPTTLTFWQFYKELGKLSKNWHQMNRLMCDAVLTNRELMAHLQGSSYDLLLSDPVTLCGDLLALKLAVPFIYSLRFSPASTVERHCGKIPAPPSYTPAALSELTDCMSFSERIKNIVSYHLQDYVFQSYWGEWDIYYSKVLGNHWLNMEYILQELVVRGHEVTVLLPSCFLILNSTQPSSFQFEVVEVPITKKEMATLLEEAFYFWFYQERALPVWASLYRIAQLVYKLENVTKIICDEVLKNEALLQRLKASTFDVLLADPLAPSGELFAEKLGIAFVYTIRFSVGNTVERLCGMLPAPPSYVPATLSRLTDRMSFPERLKNIFSFTVQDIMYHYLAWGSWDQYYSDVLGKAALTSRNYICCTHRSKYPELRVIIVMLKRKQDEHTCTVGEQIKWVLFQFETSVFICISLVGCNSAKRAKLLRYPTIKSTWLGVCLCCLSCLTETRKFCAGRSMVC</sequence>
<dbReference type="PANTHER" id="PTHR48043">
    <property type="entry name" value="EG:EG0003.4 PROTEIN-RELATED"/>
    <property type="match status" value="1"/>
</dbReference>
<keyword evidence="6" id="KW-1185">Reference proteome</keyword>
<evidence type="ECO:0000256" key="3">
    <source>
        <dbReference type="ARBA" id="ARBA00022679"/>
    </source>
</evidence>
<dbReference type="Ensembl" id="ENSBOBT00000013411.1">
    <property type="protein sequence ID" value="ENSBOBP00000013098.1"/>
    <property type="gene ID" value="ENSBOBG00000008314.1"/>
</dbReference>
<dbReference type="Gene3D" id="3.40.50.2000">
    <property type="entry name" value="Glycogen Phosphorylase B"/>
    <property type="match status" value="2"/>
</dbReference>
<keyword evidence="2" id="KW-0328">Glycosyltransferase</keyword>
<evidence type="ECO:0000313" key="6">
    <source>
        <dbReference type="Proteomes" id="UP000694567"/>
    </source>
</evidence>
<keyword evidence="4" id="KW-0732">Signal</keyword>
<evidence type="ECO:0000256" key="1">
    <source>
        <dbReference type="ARBA" id="ARBA00009995"/>
    </source>
</evidence>
<dbReference type="FunFam" id="3.40.50.2000:FF:000081">
    <property type="entry name" value="UDP-glucuronosyltransferase 2A2"/>
    <property type="match status" value="1"/>
</dbReference>
<dbReference type="InterPro" id="IPR050271">
    <property type="entry name" value="UDP-glycosyltransferase"/>
</dbReference>
<keyword evidence="3" id="KW-0808">Transferase</keyword>
<dbReference type="AlphaFoldDB" id="A0A8C0IDD8"/>
<accession>A0A8C0IDD8</accession>
<dbReference type="Pfam" id="PF00201">
    <property type="entry name" value="UDPGT"/>
    <property type="match status" value="2"/>
</dbReference>
<reference evidence="5" key="1">
    <citation type="submission" date="2025-08" db="UniProtKB">
        <authorList>
            <consortium name="Ensembl"/>
        </authorList>
    </citation>
    <scope>IDENTIFICATION</scope>
</reference>
<name>A0A8C0IDD8_BUBBB</name>
<dbReference type="SUPFAM" id="SSF53756">
    <property type="entry name" value="UDP-Glycosyltransferase/glycogen phosphorylase"/>
    <property type="match status" value="2"/>
</dbReference>
<dbReference type="Proteomes" id="UP000694567">
    <property type="component" value="Unplaced"/>
</dbReference>
<evidence type="ECO:0000256" key="2">
    <source>
        <dbReference type="ARBA" id="ARBA00022676"/>
    </source>
</evidence>
<dbReference type="InterPro" id="IPR002213">
    <property type="entry name" value="UDP_glucos_trans"/>
</dbReference>
<protein>
    <submittedName>
        <fullName evidence="5">Uncharacterized protein</fullName>
    </submittedName>
</protein>
<evidence type="ECO:0000256" key="4">
    <source>
        <dbReference type="SAM" id="SignalP"/>
    </source>
</evidence>
<feature type="chain" id="PRO_5034158413" evidence="4">
    <location>
        <begin position="21"/>
        <end position="554"/>
    </location>
</feature>